<feature type="domain" description="PPIase cyclophilin-type" evidence="5">
    <location>
        <begin position="52"/>
        <end position="210"/>
    </location>
</feature>
<comment type="similarity">
    <text evidence="3">Belongs to the cyclophilin-type PPIase family.</text>
</comment>
<comment type="function">
    <text evidence="3">PPIases accelerate the folding of proteins. It catalyzes the cis-trans isomerization of proline imidic peptide bonds in oligopeptides.</text>
</comment>
<comment type="catalytic activity">
    <reaction evidence="3">
        <text>[protein]-peptidylproline (omega=180) = [protein]-peptidylproline (omega=0)</text>
        <dbReference type="Rhea" id="RHEA:16237"/>
        <dbReference type="Rhea" id="RHEA-COMP:10747"/>
        <dbReference type="Rhea" id="RHEA-COMP:10748"/>
        <dbReference type="ChEBI" id="CHEBI:83833"/>
        <dbReference type="ChEBI" id="CHEBI:83834"/>
        <dbReference type="EC" id="5.2.1.8"/>
    </reaction>
</comment>
<dbReference type="AlphaFoldDB" id="A0A837HRZ2"/>
<sequence>MNKYFTIIVFIIIIIFGTWFFSTRSSETNVTNLGLKLESENKTVKTTENIKKMTNATLNTNMGNITIEFFDTQAPKTVANFIKLAKDGFYSGVKFHRVIKGFMIQGGDPLSKDDTKVDSWGMGGPGYSFADEISKENKNDVGTIAMANAGANTNGSQFFINTANNNFLDSKHTVFGKVTTGMEVVRKIENVKTTTADRPVDPVIINSITLK</sequence>
<dbReference type="InterPro" id="IPR020892">
    <property type="entry name" value="Cyclophilin-type_PPIase_CS"/>
</dbReference>
<keyword evidence="4" id="KW-0472">Membrane</keyword>
<dbReference type="PRINTS" id="PR00153">
    <property type="entry name" value="CSAPPISMRASE"/>
</dbReference>
<organism evidence="6 7">
    <name type="scientific">Candidatus Nomurabacteria bacterium GW2011_GWD2_39_12</name>
    <dbReference type="NCBI Taxonomy" id="1618759"/>
    <lineage>
        <taxon>Bacteria</taxon>
        <taxon>Candidatus Nomuraibacteriota</taxon>
    </lineage>
</organism>
<dbReference type="PROSITE" id="PS00170">
    <property type="entry name" value="CSA_PPIASE_1"/>
    <property type="match status" value="1"/>
</dbReference>
<proteinExistence type="inferred from homology"/>
<evidence type="ECO:0000256" key="3">
    <source>
        <dbReference type="RuleBase" id="RU363019"/>
    </source>
</evidence>
<keyword evidence="4" id="KW-0812">Transmembrane</keyword>
<dbReference type="PANTHER" id="PTHR45625">
    <property type="entry name" value="PEPTIDYL-PROLYL CIS-TRANS ISOMERASE-RELATED"/>
    <property type="match status" value="1"/>
</dbReference>
<evidence type="ECO:0000256" key="1">
    <source>
        <dbReference type="ARBA" id="ARBA00023110"/>
    </source>
</evidence>
<dbReference type="GO" id="GO:0006457">
    <property type="term" value="P:protein folding"/>
    <property type="evidence" value="ECO:0007669"/>
    <property type="project" value="InterPro"/>
</dbReference>
<gene>
    <name evidence="6" type="ORF">UT27_C0009G0027</name>
</gene>
<protein>
    <recommendedName>
        <fullName evidence="3">Peptidyl-prolyl cis-trans isomerase</fullName>
        <shortName evidence="3">PPIase</shortName>
        <ecNumber evidence="3">5.2.1.8</ecNumber>
    </recommendedName>
</protein>
<dbReference type="EMBL" id="LBWE01000009">
    <property type="protein sequence ID" value="KKR01253.1"/>
    <property type="molecule type" value="Genomic_DNA"/>
</dbReference>
<dbReference type="InterPro" id="IPR029000">
    <property type="entry name" value="Cyclophilin-like_dom_sf"/>
</dbReference>
<dbReference type="CDD" id="cd00317">
    <property type="entry name" value="cyclophilin"/>
    <property type="match status" value="1"/>
</dbReference>
<dbReference type="PANTHER" id="PTHR45625:SF4">
    <property type="entry name" value="PEPTIDYLPROLYL ISOMERASE DOMAIN AND WD REPEAT-CONTAINING PROTEIN 1"/>
    <property type="match status" value="1"/>
</dbReference>
<dbReference type="InterPro" id="IPR002130">
    <property type="entry name" value="Cyclophilin-type_PPIase_dom"/>
</dbReference>
<keyword evidence="4" id="KW-1133">Transmembrane helix</keyword>
<name>A0A837HRZ2_9BACT</name>
<keyword evidence="1 3" id="KW-0697">Rotamase</keyword>
<dbReference type="GO" id="GO:0003755">
    <property type="term" value="F:peptidyl-prolyl cis-trans isomerase activity"/>
    <property type="evidence" value="ECO:0007669"/>
    <property type="project" value="UniProtKB-UniRule"/>
</dbReference>
<evidence type="ECO:0000259" key="5">
    <source>
        <dbReference type="PROSITE" id="PS50072"/>
    </source>
</evidence>
<evidence type="ECO:0000256" key="4">
    <source>
        <dbReference type="SAM" id="Phobius"/>
    </source>
</evidence>
<evidence type="ECO:0000313" key="7">
    <source>
        <dbReference type="Proteomes" id="UP000033998"/>
    </source>
</evidence>
<dbReference type="InterPro" id="IPR044666">
    <property type="entry name" value="Cyclophilin_A-like"/>
</dbReference>
<dbReference type="EC" id="5.2.1.8" evidence="3"/>
<reference evidence="6 7" key="1">
    <citation type="journal article" date="2015" name="Nature">
        <title>rRNA introns, odd ribosomes, and small enigmatic genomes across a large radiation of phyla.</title>
        <authorList>
            <person name="Brown C.T."/>
            <person name="Hug L.A."/>
            <person name="Thomas B.C."/>
            <person name="Sharon I."/>
            <person name="Castelle C.J."/>
            <person name="Singh A."/>
            <person name="Wilkins M.J."/>
            <person name="Williams K.H."/>
            <person name="Banfield J.F."/>
        </authorList>
    </citation>
    <scope>NUCLEOTIDE SEQUENCE [LARGE SCALE GENOMIC DNA]</scope>
</reference>
<dbReference type="Proteomes" id="UP000033998">
    <property type="component" value="Unassembled WGS sequence"/>
</dbReference>
<dbReference type="PROSITE" id="PS50072">
    <property type="entry name" value="CSA_PPIASE_2"/>
    <property type="match status" value="1"/>
</dbReference>
<evidence type="ECO:0000256" key="2">
    <source>
        <dbReference type="ARBA" id="ARBA00023235"/>
    </source>
</evidence>
<accession>A0A837HRZ2</accession>
<comment type="caution">
    <text evidence="6">The sequence shown here is derived from an EMBL/GenBank/DDBJ whole genome shotgun (WGS) entry which is preliminary data.</text>
</comment>
<keyword evidence="2 3" id="KW-0413">Isomerase</keyword>
<dbReference type="Gene3D" id="2.40.100.10">
    <property type="entry name" value="Cyclophilin-like"/>
    <property type="match status" value="1"/>
</dbReference>
<dbReference type="Pfam" id="PF00160">
    <property type="entry name" value="Pro_isomerase"/>
    <property type="match status" value="1"/>
</dbReference>
<dbReference type="SUPFAM" id="SSF50891">
    <property type="entry name" value="Cyclophilin-like"/>
    <property type="match status" value="1"/>
</dbReference>
<evidence type="ECO:0000313" key="6">
    <source>
        <dbReference type="EMBL" id="KKR01253.1"/>
    </source>
</evidence>
<feature type="transmembrane region" description="Helical" evidence="4">
    <location>
        <begin position="5"/>
        <end position="22"/>
    </location>
</feature>